<gene>
    <name evidence="1" type="ORF">SPELUC_LOCUS16310</name>
</gene>
<reference evidence="1" key="1">
    <citation type="submission" date="2021-06" db="EMBL/GenBank/DDBJ databases">
        <authorList>
            <person name="Kallberg Y."/>
            <person name="Tangrot J."/>
            <person name="Rosling A."/>
        </authorList>
    </citation>
    <scope>NUCLEOTIDE SEQUENCE</scope>
    <source>
        <strain evidence="1">28 12/20/2015</strain>
    </source>
</reference>
<dbReference type="EMBL" id="CAJVPW010059457">
    <property type="protein sequence ID" value="CAG8779556.1"/>
    <property type="molecule type" value="Genomic_DNA"/>
</dbReference>
<name>A0ACA9R7P8_9GLOM</name>
<organism evidence="1 2">
    <name type="scientific">Cetraspora pellucida</name>
    <dbReference type="NCBI Taxonomy" id="1433469"/>
    <lineage>
        <taxon>Eukaryota</taxon>
        <taxon>Fungi</taxon>
        <taxon>Fungi incertae sedis</taxon>
        <taxon>Mucoromycota</taxon>
        <taxon>Glomeromycotina</taxon>
        <taxon>Glomeromycetes</taxon>
        <taxon>Diversisporales</taxon>
        <taxon>Gigasporaceae</taxon>
        <taxon>Cetraspora</taxon>
    </lineage>
</organism>
<sequence length="77" mass="8608">YLHTSMEDLHHVYTTISLAAANQRKELNILISSEYKQSVFEGKNATVQEPLPPCSGSFSKTMGLPCAHFIQHLGFDQ</sequence>
<protein>
    <submittedName>
        <fullName evidence="1">15946_t:CDS:1</fullName>
    </submittedName>
</protein>
<keyword evidence="2" id="KW-1185">Reference proteome</keyword>
<feature type="non-terminal residue" evidence="1">
    <location>
        <position position="1"/>
    </location>
</feature>
<feature type="non-terminal residue" evidence="1">
    <location>
        <position position="77"/>
    </location>
</feature>
<dbReference type="Proteomes" id="UP000789366">
    <property type="component" value="Unassembled WGS sequence"/>
</dbReference>
<evidence type="ECO:0000313" key="2">
    <source>
        <dbReference type="Proteomes" id="UP000789366"/>
    </source>
</evidence>
<comment type="caution">
    <text evidence="1">The sequence shown here is derived from an EMBL/GenBank/DDBJ whole genome shotgun (WGS) entry which is preliminary data.</text>
</comment>
<accession>A0ACA9R7P8</accession>
<evidence type="ECO:0000313" key="1">
    <source>
        <dbReference type="EMBL" id="CAG8779556.1"/>
    </source>
</evidence>
<proteinExistence type="predicted"/>